<organism evidence="1 2">
    <name type="scientific">Cytobacillus praedii</name>
    <dbReference type="NCBI Taxonomy" id="1742358"/>
    <lineage>
        <taxon>Bacteria</taxon>
        <taxon>Bacillati</taxon>
        <taxon>Bacillota</taxon>
        <taxon>Bacilli</taxon>
        <taxon>Bacillales</taxon>
        <taxon>Bacillaceae</taxon>
        <taxon>Cytobacillus</taxon>
    </lineage>
</organism>
<keyword evidence="2" id="KW-1185">Reference proteome</keyword>
<dbReference type="OrthoDB" id="2083321at2"/>
<accession>A0A4R1AVE6</accession>
<dbReference type="Proteomes" id="UP000293846">
    <property type="component" value="Unassembled WGS sequence"/>
</dbReference>
<dbReference type="Pfam" id="PF14176">
    <property type="entry name" value="YxiJ"/>
    <property type="match status" value="1"/>
</dbReference>
<proteinExistence type="predicted"/>
<dbReference type="InterPro" id="IPR025551">
    <property type="entry name" value="WapI/YxiJ-like"/>
</dbReference>
<dbReference type="EMBL" id="SJTH01000041">
    <property type="protein sequence ID" value="TCJ02100.1"/>
    <property type="molecule type" value="Genomic_DNA"/>
</dbReference>
<evidence type="ECO:0000313" key="1">
    <source>
        <dbReference type="EMBL" id="TCJ02100.1"/>
    </source>
</evidence>
<name>A0A4R1AVE6_9BACI</name>
<evidence type="ECO:0000313" key="2">
    <source>
        <dbReference type="Proteomes" id="UP000293846"/>
    </source>
</evidence>
<reference evidence="1 2" key="1">
    <citation type="submission" date="2019-03" db="EMBL/GenBank/DDBJ databases">
        <authorList>
            <person name="Jensen L."/>
            <person name="Storgaard J."/>
            <person name="Sulaj E."/>
            <person name="Schramm A."/>
            <person name="Marshall I.P.G."/>
        </authorList>
    </citation>
    <scope>NUCLEOTIDE SEQUENCE [LARGE SCALE GENOMIC DNA]</scope>
    <source>
        <strain evidence="1 2">2017H2G3</strain>
    </source>
</reference>
<dbReference type="STRING" id="1742358.GCA_001439605_01192"/>
<dbReference type="AlphaFoldDB" id="A0A4R1AVE6"/>
<sequence>MVSREKMPNILKQLLQLDLLTPFPYNDTSKLRADFKEHFLEDDCINGDLNTYWMTISGSLSYILRGYPKEDPQSQIEWLGWSFFDRYKQYRFLEPHIHNYPVFYEEYCNHEKARIVILCYLFLESSNC</sequence>
<comment type="caution">
    <text evidence="1">The sequence shown here is derived from an EMBL/GenBank/DDBJ whole genome shotgun (WGS) entry which is preliminary data.</text>
</comment>
<gene>
    <name evidence="1" type="ORF">E0Y62_21020</name>
</gene>
<evidence type="ECO:0008006" key="3">
    <source>
        <dbReference type="Google" id="ProtNLM"/>
    </source>
</evidence>
<protein>
    <recommendedName>
        <fullName evidence="3">YxiJ-like protein</fullName>
    </recommendedName>
</protein>